<reference evidence="9 10" key="1">
    <citation type="submission" date="2023-06" db="EMBL/GenBank/DDBJ databases">
        <title>Five Gram-positive bacteria isolated from mangrove sediments in Shenzhen, Guangdong, China.</title>
        <authorList>
            <person name="Yu S."/>
            <person name="Zheng W."/>
            <person name="Huang Y."/>
        </authorList>
    </citation>
    <scope>NUCLEOTIDE SEQUENCE [LARGE SCALE GENOMIC DNA]</scope>
    <source>
        <strain evidence="9 10">SaN35-3</strain>
    </source>
</reference>
<protein>
    <recommendedName>
        <fullName evidence="3">asparagine synthase (glutamine-hydrolyzing)</fullName>
        <ecNumber evidence="3">6.3.5.4</ecNumber>
    </recommendedName>
</protein>
<keyword evidence="5" id="KW-0067">ATP-binding</keyword>
<keyword evidence="4" id="KW-0547">Nucleotide-binding</keyword>
<comment type="similarity">
    <text evidence="2">Belongs to the asparagine synthetase family.</text>
</comment>
<evidence type="ECO:0000256" key="3">
    <source>
        <dbReference type="ARBA" id="ARBA00012737"/>
    </source>
</evidence>
<evidence type="ECO:0000256" key="6">
    <source>
        <dbReference type="ARBA" id="ARBA00022888"/>
    </source>
</evidence>
<dbReference type="SUPFAM" id="SSF52402">
    <property type="entry name" value="Adenine nucleotide alpha hydrolases-like"/>
    <property type="match status" value="1"/>
</dbReference>
<dbReference type="InterPro" id="IPR014729">
    <property type="entry name" value="Rossmann-like_a/b/a_fold"/>
</dbReference>
<dbReference type="InterPro" id="IPR001962">
    <property type="entry name" value="Asn_synthase"/>
</dbReference>
<evidence type="ECO:0000256" key="5">
    <source>
        <dbReference type="ARBA" id="ARBA00022840"/>
    </source>
</evidence>
<dbReference type="RefSeq" id="WP_226539401.1">
    <property type="nucleotide sequence ID" value="NZ_CP129013.1"/>
</dbReference>
<dbReference type="Pfam" id="PF00733">
    <property type="entry name" value="Asn_synthase"/>
    <property type="match status" value="1"/>
</dbReference>
<dbReference type="InterPro" id="IPR029055">
    <property type="entry name" value="Ntn_hydrolases_N"/>
</dbReference>
<evidence type="ECO:0000313" key="10">
    <source>
        <dbReference type="Proteomes" id="UP001197974"/>
    </source>
</evidence>
<dbReference type="InterPro" id="IPR051786">
    <property type="entry name" value="ASN_synthetase/amidase"/>
</dbReference>
<comment type="pathway">
    <text evidence="1">Amino-acid biosynthesis; L-asparagine biosynthesis; L-asparagine from L-aspartate (L-Gln route): step 1/1.</text>
</comment>
<dbReference type="PIRSF" id="PIRSF001589">
    <property type="entry name" value="Asn_synthetase_glu-h"/>
    <property type="match status" value="1"/>
</dbReference>
<dbReference type="Gene3D" id="3.40.50.620">
    <property type="entry name" value="HUPs"/>
    <property type="match status" value="2"/>
</dbReference>
<keyword evidence="10" id="KW-1185">Reference proteome</keyword>
<dbReference type="EMBL" id="CP129013">
    <property type="protein sequence ID" value="WLR42772.1"/>
    <property type="molecule type" value="Genomic_DNA"/>
</dbReference>
<evidence type="ECO:0000256" key="1">
    <source>
        <dbReference type="ARBA" id="ARBA00005187"/>
    </source>
</evidence>
<dbReference type="Pfam" id="PF13537">
    <property type="entry name" value="GATase_7"/>
    <property type="match status" value="1"/>
</dbReference>
<organism evidence="9 10">
    <name type="scientific">Bacillus carboniphilus</name>
    <dbReference type="NCBI Taxonomy" id="86663"/>
    <lineage>
        <taxon>Bacteria</taxon>
        <taxon>Bacillati</taxon>
        <taxon>Bacillota</taxon>
        <taxon>Bacilli</taxon>
        <taxon>Bacillales</taxon>
        <taxon>Bacillaceae</taxon>
        <taxon>Bacillus</taxon>
    </lineage>
</organism>
<dbReference type="SUPFAM" id="SSF56235">
    <property type="entry name" value="N-terminal nucleophile aminohydrolases (Ntn hydrolases)"/>
    <property type="match status" value="1"/>
</dbReference>
<evidence type="ECO:0000259" key="8">
    <source>
        <dbReference type="PROSITE" id="PS51278"/>
    </source>
</evidence>
<accession>A0ABY9JTN9</accession>
<keyword evidence="6" id="KW-0061">Asparagine biosynthesis</keyword>
<dbReference type="PANTHER" id="PTHR43284:SF1">
    <property type="entry name" value="ASPARAGINE SYNTHETASE"/>
    <property type="match status" value="1"/>
</dbReference>
<keyword evidence="6" id="KW-0028">Amino-acid biosynthesis</keyword>
<dbReference type="InterPro" id="IPR017932">
    <property type="entry name" value="GATase_2_dom"/>
</dbReference>
<dbReference type="PANTHER" id="PTHR43284">
    <property type="entry name" value="ASPARAGINE SYNTHETASE (GLUTAMINE-HYDROLYZING)"/>
    <property type="match status" value="1"/>
</dbReference>
<name>A0ABY9JTN9_9BACI</name>
<evidence type="ECO:0000256" key="4">
    <source>
        <dbReference type="ARBA" id="ARBA00022741"/>
    </source>
</evidence>
<dbReference type="EC" id="6.3.5.4" evidence="3"/>
<feature type="domain" description="Glutamine amidotransferase type-2" evidence="8">
    <location>
        <begin position="2"/>
        <end position="217"/>
    </location>
</feature>
<proteinExistence type="inferred from homology"/>
<evidence type="ECO:0000256" key="7">
    <source>
        <dbReference type="ARBA" id="ARBA00048741"/>
    </source>
</evidence>
<sequence>MSAIIGLYDLAKNPVSDELIDKMINPLRKFPLDDIGVTKSEYLFFGNWAQWITPEQRNEPMPFYDSERKLLITADAIIDNRVELFERLQIPISYQSSIPDSQLILLAYEKWGEDSPKYLLGDFAYMIWDEKAEKMFGARDFSGGRTFYYANVKGIFSFSTIINPILSLPHIENDLNEQWLAQFLVIAGMVDVADTTLTPYKYINQLPPFHSITVTREKTTVKAYGLLNHSNKLKYKTSKEYIEHFQHTFQLAIDSRLRTFKKVGSQLSGGLDSGAIVGFAGKKLKNESKPLHTLSYVPLSSFKDYTAKDFLADESPFMKKTVHFVKNINDYYYDFEGRDSFSEIDSFLEILEMPYKFFENSFWLKGMFEKAKEHEIGILLNGGRGNLSISWGSALHYYAKLLKNLRWIQLAKELHMYSLNAGGPRFRLLPYLINLNVPFLFKEKESYEKPCLINENLALKTSVFEKLATFGIGKEGWFSSNNIYLQRYQHFNDLFHWNASNTLATKLSLVYGLWKRDPTNDLRVIKFCLSVPEDQYVGDGLDRKLIREATKGYLPDEVRLNQKVRGVQGVDWIDRIGEKWSLITKEMNQLLEDEQLFHYIDKTVLENIIKVVRDQGFDPKRAGDGNYKSLMHAIIIQRFLQQYT</sequence>
<dbReference type="PROSITE" id="PS51278">
    <property type="entry name" value="GATASE_TYPE_2"/>
    <property type="match status" value="1"/>
</dbReference>
<dbReference type="InterPro" id="IPR006426">
    <property type="entry name" value="Asn_synth_AEB"/>
</dbReference>
<dbReference type="Gene3D" id="3.60.20.10">
    <property type="entry name" value="Glutamine Phosphoribosylpyrophosphate, subunit 1, domain 1"/>
    <property type="match status" value="1"/>
</dbReference>
<evidence type="ECO:0000256" key="2">
    <source>
        <dbReference type="ARBA" id="ARBA00005752"/>
    </source>
</evidence>
<comment type="catalytic activity">
    <reaction evidence="7">
        <text>L-aspartate + L-glutamine + ATP + H2O = L-asparagine + L-glutamate + AMP + diphosphate + H(+)</text>
        <dbReference type="Rhea" id="RHEA:12228"/>
        <dbReference type="ChEBI" id="CHEBI:15377"/>
        <dbReference type="ChEBI" id="CHEBI:15378"/>
        <dbReference type="ChEBI" id="CHEBI:29985"/>
        <dbReference type="ChEBI" id="CHEBI:29991"/>
        <dbReference type="ChEBI" id="CHEBI:30616"/>
        <dbReference type="ChEBI" id="CHEBI:33019"/>
        <dbReference type="ChEBI" id="CHEBI:58048"/>
        <dbReference type="ChEBI" id="CHEBI:58359"/>
        <dbReference type="ChEBI" id="CHEBI:456215"/>
        <dbReference type="EC" id="6.3.5.4"/>
    </reaction>
</comment>
<dbReference type="Proteomes" id="UP001197974">
    <property type="component" value="Chromosome"/>
</dbReference>
<gene>
    <name evidence="9" type="ORF">LC087_00545</name>
</gene>
<evidence type="ECO:0000313" key="9">
    <source>
        <dbReference type="EMBL" id="WLR42772.1"/>
    </source>
</evidence>